<protein>
    <submittedName>
        <fullName evidence="1">Uncharacterized protein</fullName>
    </submittedName>
</protein>
<sequence length="150" mass="16984">MRTVQFFGLDPETRNTLAKDFSDKMGGYFCTDRELPTASTESPYARWLRTIGSVAAKNNVELYVPSGYFPTKEAREQFKDSPYAYDTFTVWVNTIDEQDAVAPVPPQGAPSDFKWEAPSEDEYDLVITKSIGSIDSMLAQVVLQYDRHFS</sequence>
<evidence type="ECO:0000313" key="1">
    <source>
        <dbReference type="EMBL" id="CAB4164824.1"/>
    </source>
</evidence>
<dbReference type="EMBL" id="LR796766">
    <property type="protein sequence ID" value="CAB4164824.1"/>
    <property type="molecule type" value="Genomic_DNA"/>
</dbReference>
<gene>
    <name evidence="1" type="ORF">UFOVP828_139</name>
</gene>
<reference evidence="1" key="1">
    <citation type="submission" date="2020-04" db="EMBL/GenBank/DDBJ databases">
        <authorList>
            <person name="Chiriac C."/>
            <person name="Salcher M."/>
            <person name="Ghai R."/>
            <person name="Kavagutti S V."/>
        </authorList>
    </citation>
    <scope>NUCLEOTIDE SEQUENCE</scope>
</reference>
<proteinExistence type="predicted"/>
<accession>A0A6J5PB69</accession>
<name>A0A6J5PB69_9CAUD</name>
<organism evidence="1">
    <name type="scientific">uncultured Caudovirales phage</name>
    <dbReference type="NCBI Taxonomy" id="2100421"/>
    <lineage>
        <taxon>Viruses</taxon>
        <taxon>Duplodnaviria</taxon>
        <taxon>Heunggongvirae</taxon>
        <taxon>Uroviricota</taxon>
        <taxon>Caudoviricetes</taxon>
        <taxon>Peduoviridae</taxon>
        <taxon>Maltschvirus</taxon>
        <taxon>Maltschvirus maltsch</taxon>
    </lineage>
</organism>